<organism evidence="2 3">
    <name type="scientific">Bimuria novae-zelandiae CBS 107.79</name>
    <dbReference type="NCBI Taxonomy" id="1447943"/>
    <lineage>
        <taxon>Eukaryota</taxon>
        <taxon>Fungi</taxon>
        <taxon>Dikarya</taxon>
        <taxon>Ascomycota</taxon>
        <taxon>Pezizomycotina</taxon>
        <taxon>Dothideomycetes</taxon>
        <taxon>Pleosporomycetidae</taxon>
        <taxon>Pleosporales</taxon>
        <taxon>Massarineae</taxon>
        <taxon>Didymosphaeriaceae</taxon>
        <taxon>Bimuria</taxon>
    </lineage>
</organism>
<keyword evidence="3" id="KW-1185">Reference proteome</keyword>
<dbReference type="PANTHER" id="PTHR33112">
    <property type="entry name" value="DOMAIN PROTEIN, PUTATIVE-RELATED"/>
    <property type="match status" value="1"/>
</dbReference>
<gene>
    <name evidence="2" type="ORF">BU23DRAFT_461024</name>
</gene>
<dbReference type="Proteomes" id="UP000800036">
    <property type="component" value="Unassembled WGS sequence"/>
</dbReference>
<name>A0A6A5VE57_9PLEO</name>
<proteinExistence type="predicted"/>
<accession>A0A6A5VE57</accession>
<reference evidence="2" key="1">
    <citation type="journal article" date="2020" name="Stud. Mycol.">
        <title>101 Dothideomycetes genomes: a test case for predicting lifestyles and emergence of pathogens.</title>
        <authorList>
            <person name="Haridas S."/>
            <person name="Albert R."/>
            <person name="Binder M."/>
            <person name="Bloem J."/>
            <person name="Labutti K."/>
            <person name="Salamov A."/>
            <person name="Andreopoulos B."/>
            <person name="Baker S."/>
            <person name="Barry K."/>
            <person name="Bills G."/>
            <person name="Bluhm B."/>
            <person name="Cannon C."/>
            <person name="Castanera R."/>
            <person name="Culley D."/>
            <person name="Daum C."/>
            <person name="Ezra D."/>
            <person name="Gonzalez J."/>
            <person name="Henrissat B."/>
            <person name="Kuo A."/>
            <person name="Liang C."/>
            <person name="Lipzen A."/>
            <person name="Lutzoni F."/>
            <person name="Magnuson J."/>
            <person name="Mondo S."/>
            <person name="Nolan M."/>
            <person name="Ohm R."/>
            <person name="Pangilinan J."/>
            <person name="Park H.-J."/>
            <person name="Ramirez L."/>
            <person name="Alfaro M."/>
            <person name="Sun H."/>
            <person name="Tritt A."/>
            <person name="Yoshinaga Y."/>
            <person name="Zwiers L.-H."/>
            <person name="Turgeon B."/>
            <person name="Goodwin S."/>
            <person name="Spatafora J."/>
            <person name="Crous P."/>
            <person name="Grigoriev I."/>
        </authorList>
    </citation>
    <scope>NUCLEOTIDE SEQUENCE</scope>
    <source>
        <strain evidence="2">CBS 107.79</strain>
    </source>
</reference>
<dbReference type="AlphaFoldDB" id="A0A6A5VE57"/>
<dbReference type="InterPro" id="IPR010730">
    <property type="entry name" value="HET"/>
</dbReference>
<feature type="domain" description="Heterokaryon incompatibility" evidence="1">
    <location>
        <begin position="3"/>
        <end position="138"/>
    </location>
</feature>
<dbReference type="PANTHER" id="PTHR33112:SF1">
    <property type="entry name" value="HETEROKARYON INCOMPATIBILITY DOMAIN-CONTAINING PROTEIN"/>
    <property type="match status" value="1"/>
</dbReference>
<dbReference type="OrthoDB" id="5428863at2759"/>
<sequence length="143" mass="16341">CCYIALSYVWGDNSNGDDASYLLEGKSLPRTIEDSIAMTKSLYYRYLWIDRYCIDQSNAAEKEEQIVQMAQIYEVAQLTLVATAGKDPSYGLPGVQDFTRTMPCEQAGSVLLVPFPDHTPMYDITNSKWANRAWTYQECYFSR</sequence>
<dbReference type="Pfam" id="PF06985">
    <property type="entry name" value="HET"/>
    <property type="match status" value="1"/>
</dbReference>
<protein>
    <submittedName>
        <fullName evidence="2">Heterokaryon incompatibility</fullName>
    </submittedName>
</protein>
<evidence type="ECO:0000313" key="2">
    <source>
        <dbReference type="EMBL" id="KAF1974649.1"/>
    </source>
</evidence>
<feature type="non-terminal residue" evidence="2">
    <location>
        <position position="1"/>
    </location>
</feature>
<evidence type="ECO:0000313" key="3">
    <source>
        <dbReference type="Proteomes" id="UP000800036"/>
    </source>
</evidence>
<evidence type="ECO:0000259" key="1">
    <source>
        <dbReference type="Pfam" id="PF06985"/>
    </source>
</evidence>
<dbReference type="EMBL" id="ML976674">
    <property type="protein sequence ID" value="KAF1974649.1"/>
    <property type="molecule type" value="Genomic_DNA"/>
</dbReference>